<feature type="compositionally biased region" description="Basic and acidic residues" evidence="1">
    <location>
        <begin position="69"/>
        <end position="82"/>
    </location>
</feature>
<name>A0AA87RAB1_9MICO</name>
<evidence type="ECO:0000313" key="4">
    <source>
        <dbReference type="Proteomes" id="UP000321749"/>
    </source>
</evidence>
<sequence length="82" mass="9274">MGWVEPVAWLVVLGTAVALILLGPRIWHSESTRRARRQGGFGILEEIYRPATYDQRLAEQSQLEAGDSVDQREPKRRRSAGD</sequence>
<proteinExistence type="predicted"/>
<protein>
    <submittedName>
        <fullName evidence="3">Uncharacterized protein</fullName>
    </submittedName>
</protein>
<accession>A0AA87RAB1</accession>
<dbReference type="Proteomes" id="UP000321749">
    <property type="component" value="Unassembled WGS sequence"/>
</dbReference>
<comment type="caution">
    <text evidence="3">The sequence shown here is derived from an EMBL/GenBank/DDBJ whole genome shotgun (WGS) entry which is preliminary data.</text>
</comment>
<dbReference type="AlphaFoldDB" id="A0AA87RAB1"/>
<dbReference type="EMBL" id="BJUU01000003">
    <property type="protein sequence ID" value="GEK79370.1"/>
    <property type="molecule type" value="Genomic_DNA"/>
</dbReference>
<organism evidence="3 4">
    <name type="scientific">Agrococcus baldri</name>
    <dbReference type="NCBI Taxonomy" id="153730"/>
    <lineage>
        <taxon>Bacteria</taxon>
        <taxon>Bacillati</taxon>
        <taxon>Actinomycetota</taxon>
        <taxon>Actinomycetes</taxon>
        <taxon>Micrococcales</taxon>
        <taxon>Microbacteriaceae</taxon>
        <taxon>Agrococcus</taxon>
    </lineage>
</organism>
<feature type="transmembrane region" description="Helical" evidence="2">
    <location>
        <begin position="6"/>
        <end position="27"/>
    </location>
</feature>
<keyword evidence="2" id="KW-1133">Transmembrane helix</keyword>
<keyword evidence="4" id="KW-1185">Reference proteome</keyword>
<dbReference type="RefSeq" id="WP_146792754.1">
    <property type="nucleotide sequence ID" value="NZ_BJUU01000003.1"/>
</dbReference>
<evidence type="ECO:0000313" key="3">
    <source>
        <dbReference type="EMBL" id="GEK79370.1"/>
    </source>
</evidence>
<keyword evidence="2" id="KW-0812">Transmembrane</keyword>
<evidence type="ECO:0000256" key="2">
    <source>
        <dbReference type="SAM" id="Phobius"/>
    </source>
</evidence>
<feature type="region of interest" description="Disordered" evidence="1">
    <location>
        <begin position="59"/>
        <end position="82"/>
    </location>
</feature>
<reference evidence="3 4" key="1">
    <citation type="submission" date="2019-07" db="EMBL/GenBank/DDBJ databases">
        <title>Whole genome shotgun sequence of Agrococcus baldri NBRC 103055.</title>
        <authorList>
            <person name="Hosoyama A."/>
            <person name="Uohara A."/>
            <person name="Ohji S."/>
            <person name="Ichikawa N."/>
        </authorList>
    </citation>
    <scope>NUCLEOTIDE SEQUENCE [LARGE SCALE GENOMIC DNA]</scope>
    <source>
        <strain evidence="3 4">NBRC 103055</strain>
    </source>
</reference>
<keyword evidence="2" id="KW-0472">Membrane</keyword>
<gene>
    <name evidence="3" type="ORF">ABA31_07210</name>
</gene>
<evidence type="ECO:0000256" key="1">
    <source>
        <dbReference type="SAM" id="MobiDB-lite"/>
    </source>
</evidence>